<proteinExistence type="predicted"/>
<keyword evidence="2" id="KW-1185">Reference proteome</keyword>
<gene>
    <name evidence="1" type="ORF">PZL22_005563</name>
</gene>
<reference evidence="1 2" key="1">
    <citation type="submission" date="2023-03" db="EMBL/GenBank/DDBJ databases">
        <authorList>
            <person name="Menendez E."/>
            <person name="Kaur S."/>
            <person name="Flores-Felix J.D."/>
            <person name="diCenzo G.C."/>
            <person name="Peix A."/>
            <person name="Velazquez E."/>
        </authorList>
    </citation>
    <scope>NUCLEOTIDE SEQUENCE [LARGE SCALE GENOMIC DNA]</scope>
    <source>
        <strain evidence="1 2">CCBAU 71714</strain>
        <plasmid evidence="1 2">pSkuCCBAU71714a</plasmid>
    </source>
</reference>
<geneLocation type="plasmid" evidence="1 2">
    <name>pSkuCCBAU71714a</name>
</geneLocation>
<keyword evidence="1" id="KW-0614">Plasmid</keyword>
<dbReference type="Proteomes" id="UP001233264">
    <property type="component" value="Plasmid pSkuCCBAU71714a"/>
</dbReference>
<protein>
    <recommendedName>
        <fullName evidence="3">DUF429 domain-containing protein</fullName>
    </recommendedName>
</protein>
<evidence type="ECO:0000313" key="2">
    <source>
        <dbReference type="Proteomes" id="UP001233264"/>
    </source>
</evidence>
<name>A0ABY8TG27_9HYPH</name>
<sequence length="104" mass="11846">MRVFGIDFTSAPRRRKPITCVDCELEDDLLIVRSLIEWADFEGFEGALQEPGPWIAGIDFPFGQASRFIETIGWPKRWADYVAYAHGLGRLISGRRSMGIVQRD</sequence>
<evidence type="ECO:0008006" key="3">
    <source>
        <dbReference type="Google" id="ProtNLM"/>
    </source>
</evidence>
<accession>A0ABY8TG27</accession>
<dbReference type="EMBL" id="CP120366">
    <property type="protein sequence ID" value="WHS96727.1"/>
    <property type="molecule type" value="Genomic_DNA"/>
</dbReference>
<organism evidence="1 2">
    <name type="scientific">Sinorhizobium kummerowiae</name>
    <dbReference type="NCBI Taxonomy" id="158892"/>
    <lineage>
        <taxon>Bacteria</taxon>
        <taxon>Pseudomonadati</taxon>
        <taxon>Pseudomonadota</taxon>
        <taxon>Alphaproteobacteria</taxon>
        <taxon>Hyphomicrobiales</taxon>
        <taxon>Rhizobiaceae</taxon>
        <taxon>Sinorhizobium/Ensifer group</taxon>
        <taxon>Sinorhizobium</taxon>
    </lineage>
</organism>
<evidence type="ECO:0000313" key="1">
    <source>
        <dbReference type="EMBL" id="WHS96727.1"/>
    </source>
</evidence>
<dbReference type="RefSeq" id="WP_201271920.1">
    <property type="nucleotide sequence ID" value="NZ_CP120366.1"/>
</dbReference>